<evidence type="ECO:0000256" key="1">
    <source>
        <dbReference type="SAM" id="Phobius"/>
    </source>
</evidence>
<gene>
    <name evidence="2" type="ORF">AN908_26870</name>
    <name evidence="3" type="ORF">AN912_25045</name>
</gene>
<dbReference type="Proteomes" id="UP000037843">
    <property type="component" value="Unassembled WGS sequence"/>
</dbReference>
<reference evidence="4 5" key="1">
    <citation type="submission" date="2015-09" db="EMBL/GenBank/DDBJ databases">
        <title>Genome Sequences of Mycobacterium immunogenum Isolates, Recuperated from a Chloraminated Drinking Water Distribution System Simulator Subjected to Episodes of Nitrification.</title>
        <authorList>
            <person name="Gomez-Alvarez V."/>
            <person name="Revetta R.P."/>
        </authorList>
    </citation>
    <scope>NUCLEOTIDE SEQUENCE [LARGE SCALE GENOMIC DNA]</scope>
    <source>
        <strain evidence="2 4">H008</strain>
        <strain evidence="3 5">H076</strain>
    </source>
</reference>
<dbReference type="Proteomes" id="UP000037962">
    <property type="component" value="Unassembled WGS sequence"/>
</dbReference>
<keyword evidence="1" id="KW-0472">Membrane</keyword>
<name>A0A7V8LJE4_9MYCO</name>
<keyword evidence="1" id="KW-0812">Transmembrane</keyword>
<dbReference type="EMBL" id="LJFS01000045">
    <property type="protein sequence ID" value="KPG26491.1"/>
    <property type="molecule type" value="Genomic_DNA"/>
</dbReference>
<keyword evidence="1" id="KW-1133">Transmembrane helix</keyword>
<dbReference type="EMBL" id="LJFO01000024">
    <property type="protein sequence ID" value="KPG02932.1"/>
    <property type="molecule type" value="Genomic_DNA"/>
</dbReference>
<dbReference type="GeneID" id="45765871"/>
<organism evidence="2 4">
    <name type="scientific">Mycobacteroides immunogenum</name>
    <dbReference type="NCBI Taxonomy" id="83262"/>
    <lineage>
        <taxon>Bacteria</taxon>
        <taxon>Bacillati</taxon>
        <taxon>Actinomycetota</taxon>
        <taxon>Actinomycetes</taxon>
        <taxon>Mycobacteriales</taxon>
        <taxon>Mycobacteriaceae</taxon>
        <taxon>Mycobacteroides</taxon>
    </lineage>
</organism>
<protein>
    <submittedName>
        <fullName evidence="2">Uncharacterized protein</fullName>
    </submittedName>
</protein>
<accession>A0A7V8LJE4</accession>
<sequence length="71" mass="8269">MSAALVVLVAIPYVVVGLFVSRAWWRSLTAAEKHYNTPEVAAFMVIFIWPAVLAFYWVSVFVRWFYTEPKR</sequence>
<evidence type="ECO:0000313" key="4">
    <source>
        <dbReference type="Proteomes" id="UP000037843"/>
    </source>
</evidence>
<feature type="transmembrane region" description="Helical" evidence="1">
    <location>
        <begin position="41"/>
        <end position="66"/>
    </location>
</feature>
<dbReference type="KEGG" id="miz:BAB75_18555"/>
<comment type="caution">
    <text evidence="2">The sequence shown here is derived from an EMBL/GenBank/DDBJ whole genome shotgun (WGS) entry which is preliminary data.</text>
</comment>
<evidence type="ECO:0000313" key="5">
    <source>
        <dbReference type="Proteomes" id="UP000037962"/>
    </source>
</evidence>
<evidence type="ECO:0000313" key="2">
    <source>
        <dbReference type="EMBL" id="KPG02932.1"/>
    </source>
</evidence>
<dbReference type="AlphaFoldDB" id="A0A7V8LJE4"/>
<proteinExistence type="predicted"/>
<keyword evidence="5" id="KW-1185">Reference proteome</keyword>
<evidence type="ECO:0000313" key="3">
    <source>
        <dbReference type="EMBL" id="KPG26491.1"/>
    </source>
</evidence>
<dbReference type="RefSeq" id="WP_043077910.1">
    <property type="nucleotide sequence ID" value="NZ_CP011530.1"/>
</dbReference>